<reference evidence="1" key="1">
    <citation type="submission" date="2019-08" db="EMBL/GenBank/DDBJ databases">
        <authorList>
            <person name="Kucharzyk K."/>
            <person name="Murdoch R.W."/>
            <person name="Higgins S."/>
            <person name="Loffler F."/>
        </authorList>
    </citation>
    <scope>NUCLEOTIDE SEQUENCE</scope>
</reference>
<name>A0A645G939_9ZZZZ</name>
<accession>A0A645G939</accession>
<organism evidence="1">
    <name type="scientific">bioreactor metagenome</name>
    <dbReference type="NCBI Taxonomy" id="1076179"/>
    <lineage>
        <taxon>unclassified sequences</taxon>
        <taxon>metagenomes</taxon>
        <taxon>ecological metagenomes</taxon>
    </lineage>
</organism>
<dbReference type="AlphaFoldDB" id="A0A645G939"/>
<sequence length="250" mass="29163">MLGRFLRLRLNQQRALEARFVLVLNHHLHEAANLLTLLTQVGIQQGFVPFTSAPQHVVFTAQFVRGIHRRYHLGGRPTEHFRIRVRRRPGTITGVGEAVCRSPQQFHAALLLFLCQHIHHFGEVIFVLFQRRAFRRNIDIMEAVERNVQLVEKFKRDVRFTFCQRQRIPRLLPRTIKRPDTKHISPVPAEGMPVAGSKTQMIFHTFAQHDFVRIVMAKCERVSGLSTFKTNTIELVKISRHNKLHNQVIR</sequence>
<gene>
    <name evidence="1" type="ORF">SDC9_170805</name>
</gene>
<protein>
    <submittedName>
        <fullName evidence="1">Uncharacterized protein</fullName>
    </submittedName>
</protein>
<comment type="caution">
    <text evidence="1">The sequence shown here is derived from an EMBL/GenBank/DDBJ whole genome shotgun (WGS) entry which is preliminary data.</text>
</comment>
<proteinExistence type="predicted"/>
<dbReference type="EMBL" id="VSSQ01071905">
    <property type="protein sequence ID" value="MPN23417.1"/>
    <property type="molecule type" value="Genomic_DNA"/>
</dbReference>
<evidence type="ECO:0000313" key="1">
    <source>
        <dbReference type="EMBL" id="MPN23417.1"/>
    </source>
</evidence>